<dbReference type="InterPro" id="IPR001680">
    <property type="entry name" value="WD40_rpt"/>
</dbReference>
<comment type="caution">
    <text evidence="4">The sequence shown here is derived from an EMBL/GenBank/DDBJ whole genome shotgun (WGS) entry which is preliminary data.</text>
</comment>
<evidence type="ECO:0000256" key="1">
    <source>
        <dbReference type="ARBA" id="ARBA00022574"/>
    </source>
</evidence>
<gene>
    <name evidence="4" type="ORF">THIOM_004212</name>
</gene>
<dbReference type="AlphaFoldDB" id="A0A176RWK5"/>
<reference evidence="4 5" key="1">
    <citation type="submission" date="2016-05" db="EMBL/GenBank/DDBJ databases">
        <title>Single-cell genome of chain-forming Candidatus Thiomargarita nelsonii and comparison to other large sulfur-oxidizing bacteria.</title>
        <authorList>
            <person name="Winkel M."/>
            <person name="Salman V."/>
            <person name="Woyke T."/>
            <person name="Schulz-Vogt H."/>
            <person name="Richter M."/>
            <person name="Flood B."/>
            <person name="Bailey J."/>
            <person name="Amann R."/>
            <person name="Mussmann M."/>
        </authorList>
    </citation>
    <scope>NUCLEOTIDE SEQUENCE [LARGE SCALE GENOMIC DNA]</scope>
    <source>
        <strain evidence="4 5">THI036</strain>
    </source>
</reference>
<organism evidence="4 5">
    <name type="scientific">Candidatus Thiomargarita nelsonii</name>
    <dbReference type="NCBI Taxonomy" id="1003181"/>
    <lineage>
        <taxon>Bacteria</taxon>
        <taxon>Pseudomonadati</taxon>
        <taxon>Pseudomonadota</taxon>
        <taxon>Gammaproteobacteria</taxon>
        <taxon>Thiotrichales</taxon>
        <taxon>Thiotrichaceae</taxon>
        <taxon>Thiomargarita</taxon>
    </lineage>
</organism>
<keyword evidence="2" id="KW-0677">Repeat</keyword>
<dbReference type="InterPro" id="IPR015943">
    <property type="entry name" value="WD40/YVTN_repeat-like_dom_sf"/>
</dbReference>
<protein>
    <submittedName>
        <fullName evidence="4">Serine/Threonine protein kinase with repeats</fullName>
    </submittedName>
</protein>
<keyword evidence="1 3" id="KW-0853">WD repeat</keyword>
<dbReference type="InterPro" id="IPR019775">
    <property type="entry name" value="WD40_repeat_CS"/>
</dbReference>
<dbReference type="Pfam" id="PF00400">
    <property type="entry name" value="WD40"/>
    <property type="match status" value="4"/>
</dbReference>
<dbReference type="CDD" id="cd00200">
    <property type="entry name" value="WD40"/>
    <property type="match status" value="1"/>
</dbReference>
<dbReference type="SUPFAM" id="SSF50978">
    <property type="entry name" value="WD40 repeat-like"/>
    <property type="match status" value="1"/>
</dbReference>
<keyword evidence="5" id="KW-1185">Reference proteome</keyword>
<dbReference type="Proteomes" id="UP000076962">
    <property type="component" value="Unassembled WGS sequence"/>
</dbReference>
<dbReference type="InterPro" id="IPR036322">
    <property type="entry name" value="WD40_repeat_dom_sf"/>
</dbReference>
<dbReference type="PANTHER" id="PTHR19848">
    <property type="entry name" value="WD40 REPEAT PROTEIN"/>
    <property type="match status" value="1"/>
</dbReference>
<feature type="repeat" description="WD" evidence="3">
    <location>
        <begin position="194"/>
        <end position="234"/>
    </location>
</feature>
<keyword evidence="4" id="KW-0723">Serine/threonine-protein kinase</keyword>
<sequence length="373" mass="40534">MPAHAFDLSQKLAECETHFKAKRLTTGEGGTALACYEAVLKKYPTNSEAWRGLVEIEARYNYWINKALSRGQHKKAQRYQPGLRKVTAVKARFPALPSTKPEVFVQLGHSRGVTAVAFSPDGKLALSGSGDNTLKLWEVSSGREIRSLTGHSDDVTAVAFSPDGKLALSGSGDVFSKGELKLWQVSSGRLIRTFKGHSRGVTAVAFSPDGKLALSGSYNEVKRWDVSSGREIRTFKIDYEPVEAMAFSPDGKIALLGSEFNLTLWELSSGREILGQEEGTFSLVLAAAFSADGKLVLSSRGNKHSWVKMNRLNLWDVSSGREIRSLTGHSSSVLAVAFSPDGKLALSGSGDRTLKLWDVYFVTSSQVGARFVP</sequence>
<dbReference type="PROSITE" id="PS50294">
    <property type="entry name" value="WD_REPEATS_REGION"/>
    <property type="match status" value="4"/>
</dbReference>
<name>A0A176RWK5_9GAMM</name>
<dbReference type="SMART" id="SM00320">
    <property type="entry name" value="WD40"/>
    <property type="match status" value="6"/>
</dbReference>
<dbReference type="GO" id="GO:0004674">
    <property type="term" value="F:protein serine/threonine kinase activity"/>
    <property type="evidence" value="ECO:0007669"/>
    <property type="project" value="UniProtKB-KW"/>
</dbReference>
<evidence type="ECO:0000256" key="3">
    <source>
        <dbReference type="PROSITE-ProRule" id="PRU00221"/>
    </source>
</evidence>
<dbReference type="PROSITE" id="PS00678">
    <property type="entry name" value="WD_REPEATS_1"/>
    <property type="match status" value="2"/>
</dbReference>
<evidence type="ECO:0000256" key="2">
    <source>
        <dbReference type="ARBA" id="ARBA00022737"/>
    </source>
</evidence>
<keyword evidence="4" id="KW-0418">Kinase</keyword>
<proteinExistence type="predicted"/>
<dbReference type="EMBL" id="LUTY01002549">
    <property type="protein sequence ID" value="OAD20107.1"/>
    <property type="molecule type" value="Genomic_DNA"/>
</dbReference>
<feature type="repeat" description="WD" evidence="3">
    <location>
        <begin position="326"/>
        <end position="359"/>
    </location>
</feature>
<feature type="repeat" description="WD" evidence="3">
    <location>
        <begin position="148"/>
        <end position="173"/>
    </location>
</feature>
<dbReference type="PANTHER" id="PTHR19848:SF8">
    <property type="entry name" value="F-BOX AND WD REPEAT DOMAIN CONTAINING 7"/>
    <property type="match status" value="1"/>
</dbReference>
<accession>A0A176RWK5</accession>
<evidence type="ECO:0000313" key="4">
    <source>
        <dbReference type="EMBL" id="OAD20107.1"/>
    </source>
</evidence>
<feature type="repeat" description="WD" evidence="3">
    <location>
        <begin position="106"/>
        <end position="147"/>
    </location>
</feature>
<dbReference type="PROSITE" id="PS50082">
    <property type="entry name" value="WD_REPEATS_2"/>
    <property type="match status" value="4"/>
</dbReference>
<dbReference type="PATRIC" id="fig|1003181.4.peg.5548"/>
<dbReference type="Gene3D" id="2.130.10.10">
    <property type="entry name" value="YVTN repeat-like/Quinoprotein amine dehydrogenase"/>
    <property type="match status" value="3"/>
</dbReference>
<evidence type="ECO:0000313" key="5">
    <source>
        <dbReference type="Proteomes" id="UP000076962"/>
    </source>
</evidence>
<keyword evidence="4" id="KW-0808">Transferase</keyword>